<proteinExistence type="predicted"/>
<dbReference type="OrthoDB" id="6272738at2759"/>
<sequence>MNFLYLEFKEMNFWPSRELVSFYAPSDLKKIFPSTKLVTDGSEIPIQRPKQPTLQQATYSTYKNRNMEKMYMVDQPVIGRSLKDQHLSTFVSQAGVTINISEFFKKKKKKHEWSSCRQGQENSQQESAC</sequence>
<name>R7U333_CAPTE</name>
<protein>
    <submittedName>
        <fullName evidence="1 2">Uncharacterized protein</fullName>
    </submittedName>
</protein>
<dbReference type="AlphaFoldDB" id="R7U333"/>
<dbReference type="EMBL" id="KB305766">
    <property type="protein sequence ID" value="ELU00755.1"/>
    <property type="molecule type" value="Genomic_DNA"/>
</dbReference>
<evidence type="ECO:0000313" key="1">
    <source>
        <dbReference type="EMBL" id="ELU00755.1"/>
    </source>
</evidence>
<dbReference type="EnsemblMetazoa" id="CapteT202151">
    <property type="protein sequence ID" value="CapteP202151"/>
    <property type="gene ID" value="CapteG202151"/>
</dbReference>
<dbReference type="EMBL" id="AMQN01001831">
    <property type="status" value="NOT_ANNOTATED_CDS"/>
    <property type="molecule type" value="Genomic_DNA"/>
</dbReference>
<reference evidence="1 3" key="2">
    <citation type="journal article" date="2013" name="Nature">
        <title>Insights into bilaterian evolution from three spiralian genomes.</title>
        <authorList>
            <person name="Simakov O."/>
            <person name="Marletaz F."/>
            <person name="Cho S.J."/>
            <person name="Edsinger-Gonzales E."/>
            <person name="Havlak P."/>
            <person name="Hellsten U."/>
            <person name="Kuo D.H."/>
            <person name="Larsson T."/>
            <person name="Lv J."/>
            <person name="Arendt D."/>
            <person name="Savage R."/>
            <person name="Osoegawa K."/>
            <person name="de Jong P."/>
            <person name="Grimwood J."/>
            <person name="Chapman J.A."/>
            <person name="Shapiro H."/>
            <person name="Aerts A."/>
            <person name="Otillar R.P."/>
            <person name="Terry A.Y."/>
            <person name="Boore J.L."/>
            <person name="Grigoriev I.V."/>
            <person name="Lindberg D.R."/>
            <person name="Seaver E.C."/>
            <person name="Weisblat D.A."/>
            <person name="Putnam N.H."/>
            <person name="Rokhsar D.S."/>
        </authorList>
    </citation>
    <scope>NUCLEOTIDE SEQUENCE</scope>
    <source>
        <strain evidence="1 3">I ESC-2004</strain>
    </source>
</reference>
<evidence type="ECO:0000313" key="2">
    <source>
        <dbReference type="EnsemblMetazoa" id="CapteP202151"/>
    </source>
</evidence>
<accession>R7U333</accession>
<evidence type="ECO:0000313" key="3">
    <source>
        <dbReference type="Proteomes" id="UP000014760"/>
    </source>
</evidence>
<dbReference type="HOGENOM" id="CLU_1950826_0_0_1"/>
<reference evidence="2" key="3">
    <citation type="submission" date="2015-06" db="UniProtKB">
        <authorList>
            <consortium name="EnsemblMetazoa"/>
        </authorList>
    </citation>
    <scope>IDENTIFICATION</scope>
</reference>
<keyword evidence="3" id="KW-1185">Reference proteome</keyword>
<reference evidence="3" key="1">
    <citation type="submission" date="2012-12" db="EMBL/GenBank/DDBJ databases">
        <authorList>
            <person name="Hellsten U."/>
            <person name="Grimwood J."/>
            <person name="Chapman J.A."/>
            <person name="Shapiro H."/>
            <person name="Aerts A."/>
            <person name="Otillar R.P."/>
            <person name="Terry A.Y."/>
            <person name="Boore J.L."/>
            <person name="Simakov O."/>
            <person name="Marletaz F."/>
            <person name="Cho S.-J."/>
            <person name="Edsinger-Gonzales E."/>
            <person name="Havlak P."/>
            <person name="Kuo D.-H."/>
            <person name="Larsson T."/>
            <person name="Lv J."/>
            <person name="Arendt D."/>
            <person name="Savage R."/>
            <person name="Osoegawa K."/>
            <person name="de Jong P."/>
            <person name="Lindberg D.R."/>
            <person name="Seaver E.C."/>
            <person name="Weisblat D.A."/>
            <person name="Putnam N.H."/>
            <person name="Grigoriev I.V."/>
            <person name="Rokhsar D.S."/>
        </authorList>
    </citation>
    <scope>NUCLEOTIDE SEQUENCE</scope>
    <source>
        <strain evidence="3">I ESC-2004</strain>
    </source>
</reference>
<gene>
    <name evidence="1" type="ORF">CAPTEDRAFT_202151</name>
</gene>
<dbReference type="PANTHER" id="PTHR23080">
    <property type="entry name" value="THAP DOMAIN PROTEIN"/>
    <property type="match status" value="1"/>
</dbReference>
<dbReference type="Proteomes" id="UP000014760">
    <property type="component" value="Unassembled WGS sequence"/>
</dbReference>
<organism evidence="1">
    <name type="scientific">Capitella teleta</name>
    <name type="common">Polychaete worm</name>
    <dbReference type="NCBI Taxonomy" id="283909"/>
    <lineage>
        <taxon>Eukaryota</taxon>
        <taxon>Metazoa</taxon>
        <taxon>Spiralia</taxon>
        <taxon>Lophotrochozoa</taxon>
        <taxon>Annelida</taxon>
        <taxon>Polychaeta</taxon>
        <taxon>Sedentaria</taxon>
        <taxon>Scolecida</taxon>
        <taxon>Capitellidae</taxon>
        <taxon>Capitella</taxon>
    </lineage>
</organism>